<keyword evidence="4" id="KW-0539">Nucleus</keyword>
<dbReference type="OMA" id="QCIRGNT"/>
<keyword evidence="3" id="KW-0832">Ubl conjugation</keyword>
<evidence type="ECO:0000256" key="1">
    <source>
        <dbReference type="ARBA" id="ARBA00004123"/>
    </source>
</evidence>
<organism evidence="7 8">
    <name type="scientific">Strongylocentrotus purpuratus</name>
    <name type="common">Purple sea urchin</name>
    <dbReference type="NCBI Taxonomy" id="7668"/>
    <lineage>
        <taxon>Eukaryota</taxon>
        <taxon>Metazoa</taxon>
        <taxon>Echinodermata</taxon>
        <taxon>Eleutherozoa</taxon>
        <taxon>Echinozoa</taxon>
        <taxon>Echinoidea</taxon>
        <taxon>Euechinoidea</taxon>
        <taxon>Echinacea</taxon>
        <taxon>Camarodonta</taxon>
        <taxon>Echinidea</taxon>
        <taxon>Strongylocentrotidae</taxon>
        <taxon>Strongylocentrotus</taxon>
    </lineage>
</organism>
<protein>
    <recommendedName>
        <fullName evidence="9">Fanconi anemia group D2 protein</fullName>
    </recommendedName>
</protein>
<dbReference type="FunCoup" id="A0A7M7MYJ9">
    <property type="interactions" value="1434"/>
</dbReference>
<reference evidence="7" key="2">
    <citation type="submission" date="2021-01" db="UniProtKB">
        <authorList>
            <consortium name="EnsemblMetazoa"/>
        </authorList>
    </citation>
    <scope>IDENTIFICATION</scope>
</reference>
<dbReference type="RefSeq" id="XP_030828078.1">
    <property type="nucleotide sequence ID" value="XM_030972218.1"/>
</dbReference>
<accession>A0A7M7MYJ9</accession>
<feature type="compositionally biased region" description="Polar residues" evidence="6">
    <location>
        <begin position="897"/>
        <end position="907"/>
    </location>
</feature>
<name>A0A7M7MYJ9_STRPU</name>
<feature type="compositionally biased region" description="Basic and acidic residues" evidence="6">
    <location>
        <begin position="910"/>
        <end position="921"/>
    </location>
</feature>
<comment type="similarity">
    <text evidence="5">Belongs to the Fanconi anemia protein FANCD2 family.</text>
</comment>
<evidence type="ECO:0000313" key="7">
    <source>
        <dbReference type="EnsemblMetazoa" id="XP_030828078"/>
    </source>
</evidence>
<dbReference type="InterPro" id="IPR029448">
    <property type="entry name" value="FANCD2"/>
</dbReference>
<evidence type="ECO:0000256" key="2">
    <source>
        <dbReference type="ARBA" id="ARBA00022499"/>
    </source>
</evidence>
<feature type="region of interest" description="Disordered" evidence="6">
    <location>
        <begin position="320"/>
        <end position="339"/>
    </location>
</feature>
<dbReference type="InterPro" id="IPR016024">
    <property type="entry name" value="ARM-type_fold"/>
</dbReference>
<dbReference type="GO" id="GO:0070182">
    <property type="term" value="F:DNA polymerase binding"/>
    <property type="evidence" value="ECO:0000318"/>
    <property type="project" value="GO_Central"/>
</dbReference>
<evidence type="ECO:0000256" key="6">
    <source>
        <dbReference type="SAM" id="MobiDB-lite"/>
    </source>
</evidence>
<sequence length="1462" mass="161952">MGKPRGKPKRQRESLPDEDTASAAGAGKAKKPRTSSDKTKSTTAAHVVDKSTFGKMVTDAGFCLIAGDHPNQLNVDQVMFQKKLRKAVKSAMNLGETVEEFISGLQNHIEDPVRFKYSLLLTTSSAECESARGGNQDSLIRLILGIDELQPALVNTLLEKLPEFMGKKSNMFDYSEAVDLPKLILNQFHWMDNVINSKEMTDKMLEMVEISSPSVQREIIACIPEVVSDQEHSEVANRLKNMLECNSQLTVPIIDALDNLNLTPELLREVRGSALESLVSADLDDLPVVIKFILQSVSSSDALEVISELRRNLDFHTSLPPSSASTPYARASTAGNVSAHKKTTDSEMLILETIKSTMRFNKVLADGWQKAIESVSDAAGHKVLDIFVLLISHAVANRKKPVEAVFRHKVRKGHFTEELLQATFTSHAKVIRDYLGSLLCIAEKLLRSPEPQVSQFGSKVYQTAFAAFDVYSKQEVVGALVTHIGSGLSAEMDSALDILSSLASSHTKDLAPFAVFIKGVLDYLDNLTMTQVKKLFSVLATLAYRGGSSGSTLQDELHIVVRKNLTSNSPKYKRMGVVAALMVIQNMARKRMDSGSGKQALASLSQDVFKQILGLLDLVKSSCGQAPEAAALFFDELANIVQKGDLHPKILETVGENILDDFQADFVVDIVGDASNENYGLPMGEMYSMEGEESQGGVAINLLPLIYKAEKDKLKTVARNKKAERCVAPACLAPHFRLLRFCEQAQHDGSLEGIDALLGCPLYSSKDDVVAKIHSHSKQEKELMCTNLFLCINWFREAINGFAALQDPEMRAKVLGRLQHITRLQTLLETCLEATPGFIPPVAHFDCEQPQTSPLMAAQSGSSSKGGKKGRKPKDDKKKGYEDTSNSTVLTEYDYVSQDNNKQNDTTMADPEKEGTKKGGKDTSTPIVDWSRSRAFLRELDFDVFSVLGCGLVSKTILDTEMNTKEVHVLQLQPCELHFLLQDLNSKLDHALPASLGRRTFLKVKWDKTIGFSHLDQLTPRQVAKKAIKMLPSLCQHLEATSGFFQALMAENDGMIDGPGWNTEEAHQMGRCLHLLLKALLSIFSWSGFVSSENQSIFEEAMATLSSRIADAGKTSFTFQQSLKHAAHYIENFSGTVPNLATGVTIMKVMVSINTKGSTPAANKKIATLAESLLKRDWLDEDSVREKGAKHNELLQTVIEIYLHHCEDSLSAIEMLCTEALPELDPSDKNIASALFPTLNRNTLSCYYHVMLKELVSCAQQFQPSMRASPDVQGETFDRWRLAVKVYSALVNTIKTFDLRNNIKTLLKYGRMFLDIFLRHGMPLLDKLFRTEKDDVQALLKMLQQSTRYLQHICSHSKVAKDIALTTHVPQMKRLLEQFVYRVKVMLTLHNCHEAFWVGNLKNRDLKGEEIPSQVTREDDSDEEEGAASRLESSDDSDEEKEESGGGKANDSDSDASCSESF</sequence>
<dbReference type="Pfam" id="PF14631">
    <property type="entry name" value="FancD2"/>
    <property type="match status" value="1"/>
</dbReference>
<feature type="compositionally biased region" description="Basic residues" evidence="6">
    <location>
        <begin position="1"/>
        <end position="10"/>
    </location>
</feature>
<feature type="region of interest" description="Disordered" evidence="6">
    <location>
        <begin position="1409"/>
        <end position="1462"/>
    </location>
</feature>
<dbReference type="PANTHER" id="PTHR32086">
    <property type="entry name" value="FANCONI ANEMIA GROUP D2 PROTEIN"/>
    <property type="match status" value="1"/>
</dbReference>
<comment type="subcellular location">
    <subcellularLocation>
        <location evidence="1">Nucleus</location>
    </subcellularLocation>
</comment>
<evidence type="ECO:0000256" key="3">
    <source>
        <dbReference type="ARBA" id="ARBA00022843"/>
    </source>
</evidence>
<dbReference type="GO" id="GO:1990918">
    <property type="term" value="P:double-strand break repair involved in meiotic recombination"/>
    <property type="evidence" value="ECO:0000318"/>
    <property type="project" value="GO_Central"/>
</dbReference>
<dbReference type="GO" id="GO:0007129">
    <property type="term" value="P:homologous chromosome pairing at meiosis"/>
    <property type="evidence" value="ECO:0000318"/>
    <property type="project" value="GO_Central"/>
</dbReference>
<dbReference type="KEGG" id="spu:755314"/>
<evidence type="ECO:0000256" key="5">
    <source>
        <dbReference type="ARBA" id="ARBA00093456"/>
    </source>
</evidence>
<dbReference type="Proteomes" id="UP000007110">
    <property type="component" value="Unassembled WGS sequence"/>
</dbReference>
<dbReference type="CTD" id="2177"/>
<evidence type="ECO:0000256" key="4">
    <source>
        <dbReference type="ARBA" id="ARBA00023242"/>
    </source>
</evidence>
<keyword evidence="2" id="KW-1017">Isopeptide bond</keyword>
<proteinExistence type="inferred from homology"/>
<dbReference type="GO" id="GO:0000793">
    <property type="term" value="C:condensed chromosome"/>
    <property type="evidence" value="ECO:0000318"/>
    <property type="project" value="GO_Central"/>
</dbReference>
<dbReference type="GeneID" id="755314"/>
<keyword evidence="8" id="KW-1185">Reference proteome</keyword>
<dbReference type="GO" id="GO:0031573">
    <property type="term" value="P:mitotic intra-S DNA damage checkpoint signaling"/>
    <property type="evidence" value="ECO:0000318"/>
    <property type="project" value="GO_Central"/>
</dbReference>
<dbReference type="SUPFAM" id="SSF48371">
    <property type="entry name" value="ARM repeat"/>
    <property type="match status" value="1"/>
</dbReference>
<evidence type="ECO:0008006" key="9">
    <source>
        <dbReference type="Google" id="ProtNLM"/>
    </source>
</evidence>
<dbReference type="OrthoDB" id="27031at2759"/>
<dbReference type="CDD" id="cd11721">
    <property type="entry name" value="FANCD2"/>
    <property type="match status" value="1"/>
</dbReference>
<dbReference type="GO" id="GO:0005634">
    <property type="term" value="C:nucleus"/>
    <property type="evidence" value="ECO:0000318"/>
    <property type="project" value="GO_Central"/>
</dbReference>
<reference evidence="8" key="1">
    <citation type="submission" date="2015-02" db="EMBL/GenBank/DDBJ databases">
        <title>Genome sequencing for Strongylocentrotus purpuratus.</title>
        <authorList>
            <person name="Murali S."/>
            <person name="Liu Y."/>
            <person name="Vee V."/>
            <person name="English A."/>
            <person name="Wang M."/>
            <person name="Skinner E."/>
            <person name="Han Y."/>
            <person name="Muzny D.M."/>
            <person name="Worley K.C."/>
            <person name="Gibbs R.A."/>
        </authorList>
    </citation>
    <scope>NUCLEOTIDE SEQUENCE</scope>
</reference>
<dbReference type="PANTHER" id="PTHR32086:SF0">
    <property type="entry name" value="FANCONI ANEMIA GROUP D2 PROTEIN"/>
    <property type="match status" value="1"/>
</dbReference>
<feature type="region of interest" description="Disordered" evidence="6">
    <location>
        <begin position="1"/>
        <end position="43"/>
    </location>
</feature>
<dbReference type="GO" id="GO:0036297">
    <property type="term" value="P:interstrand cross-link repair"/>
    <property type="evidence" value="ECO:0000318"/>
    <property type="project" value="GO_Central"/>
</dbReference>
<feature type="compositionally biased region" description="Basic and acidic residues" evidence="6">
    <location>
        <begin position="873"/>
        <end position="882"/>
    </location>
</feature>
<dbReference type="InParanoid" id="A0A7M7MYJ9"/>
<evidence type="ECO:0000313" key="8">
    <source>
        <dbReference type="Proteomes" id="UP000007110"/>
    </source>
</evidence>
<feature type="region of interest" description="Disordered" evidence="6">
    <location>
        <begin position="853"/>
        <end position="925"/>
    </location>
</feature>
<dbReference type="EnsemblMetazoa" id="XM_030972218">
    <property type="protein sequence ID" value="XP_030828078"/>
    <property type="gene ID" value="LOC755314"/>
</dbReference>